<evidence type="ECO:0000313" key="6">
    <source>
        <dbReference type="EMBL" id="QHT22770.1"/>
    </source>
</evidence>
<dbReference type="InterPro" id="IPR006368">
    <property type="entry name" value="GDP_Man_deHydtase"/>
</dbReference>
<evidence type="ECO:0000256" key="1">
    <source>
        <dbReference type="ARBA" id="ARBA00001937"/>
    </source>
</evidence>
<evidence type="ECO:0000256" key="2">
    <source>
        <dbReference type="ARBA" id="ARBA00009263"/>
    </source>
</evidence>
<dbReference type="Gene3D" id="3.40.50.720">
    <property type="entry name" value="NAD(P)-binding Rossmann-like Domain"/>
    <property type="match status" value="1"/>
</dbReference>
<dbReference type="Pfam" id="PF16363">
    <property type="entry name" value="GDP_Man_Dehyd"/>
    <property type="match status" value="1"/>
</dbReference>
<dbReference type="AlphaFoldDB" id="A0A6C0E2E8"/>
<comment type="cofactor">
    <cofactor evidence="1">
        <name>NADP(+)</name>
        <dbReference type="ChEBI" id="CHEBI:58349"/>
    </cofactor>
</comment>
<protein>
    <recommendedName>
        <fullName evidence="3">GDP-mannose 4,6-dehydratase</fullName>
        <ecNumber evidence="3">4.2.1.47</ecNumber>
    </recommendedName>
</protein>
<organism evidence="6">
    <name type="scientific">viral metagenome</name>
    <dbReference type="NCBI Taxonomy" id="1070528"/>
    <lineage>
        <taxon>unclassified sequences</taxon>
        <taxon>metagenomes</taxon>
        <taxon>organismal metagenomes</taxon>
    </lineage>
</organism>
<sequence>MYQNTKVLITGVTGQDGSNMVRYLLKNTQCTIYGAIRRLSVSNHENIKDIEDTRFQLINLDILDQQSIFNNVKNIKPDYIINFAAQSFVAESWNTPIQTFTTNTLSVMYFLEAIRECNPQCRFYSAGSSEELGNVDYAPQDLHHPLKPRSPYGASKCAARHIVKVYRESYNIFAIHCILFNHEGTHRGKEFVTRKITSNIARIKKEIMHGEEIKPLELGNIYALRDWSDSEDFVEAIWTMLNQPHPREYILSSDETHTVKEFLDLACEYAGISEYLTWKVDEQNPLNTVLLYKDTVIVKINEQLYRPAEIEILYGDSAETRQTILWEPKVSFKQLVKKMVDWDLQLLSIMPS</sequence>
<proteinExistence type="inferred from homology"/>
<dbReference type="PANTHER" id="PTHR43715:SF1">
    <property type="entry name" value="GDP-MANNOSE 4,6 DEHYDRATASE"/>
    <property type="match status" value="1"/>
</dbReference>
<dbReference type="SUPFAM" id="SSF51735">
    <property type="entry name" value="NAD(P)-binding Rossmann-fold domains"/>
    <property type="match status" value="1"/>
</dbReference>
<feature type="domain" description="NAD(P)-binding" evidence="5">
    <location>
        <begin position="8"/>
        <end position="339"/>
    </location>
</feature>
<dbReference type="EMBL" id="MN739720">
    <property type="protein sequence ID" value="QHT22770.1"/>
    <property type="molecule type" value="Genomic_DNA"/>
</dbReference>
<dbReference type="CDD" id="cd05260">
    <property type="entry name" value="GDP_MD_SDR_e"/>
    <property type="match status" value="1"/>
</dbReference>
<dbReference type="PANTHER" id="PTHR43715">
    <property type="entry name" value="GDP-MANNOSE 4,6-DEHYDRATASE"/>
    <property type="match status" value="1"/>
</dbReference>
<name>A0A6C0E2E8_9ZZZZ</name>
<dbReference type="InterPro" id="IPR036291">
    <property type="entry name" value="NAD(P)-bd_dom_sf"/>
</dbReference>
<dbReference type="Gene3D" id="3.90.25.10">
    <property type="entry name" value="UDP-galactose 4-epimerase, domain 1"/>
    <property type="match status" value="1"/>
</dbReference>
<comment type="similarity">
    <text evidence="2">Belongs to the NAD(P)-dependent epimerase/dehydratase family. GDP-mannose 4,6-dehydratase subfamily.</text>
</comment>
<dbReference type="GO" id="GO:0008446">
    <property type="term" value="F:GDP-mannose 4,6-dehydratase activity"/>
    <property type="evidence" value="ECO:0007669"/>
    <property type="project" value="UniProtKB-EC"/>
</dbReference>
<evidence type="ECO:0000256" key="3">
    <source>
        <dbReference type="ARBA" id="ARBA00011989"/>
    </source>
</evidence>
<dbReference type="GO" id="GO:0019673">
    <property type="term" value="P:GDP-mannose metabolic process"/>
    <property type="evidence" value="ECO:0007669"/>
    <property type="project" value="InterPro"/>
</dbReference>
<evidence type="ECO:0000259" key="5">
    <source>
        <dbReference type="Pfam" id="PF16363"/>
    </source>
</evidence>
<reference evidence="6" key="1">
    <citation type="journal article" date="2020" name="Nature">
        <title>Giant virus diversity and host interactions through global metagenomics.</title>
        <authorList>
            <person name="Schulz F."/>
            <person name="Roux S."/>
            <person name="Paez-Espino D."/>
            <person name="Jungbluth S."/>
            <person name="Walsh D.A."/>
            <person name="Denef V.J."/>
            <person name="McMahon K.D."/>
            <person name="Konstantinidis K.T."/>
            <person name="Eloe-Fadrosh E.A."/>
            <person name="Kyrpides N.C."/>
            <person name="Woyke T."/>
        </authorList>
    </citation>
    <scope>NUCLEOTIDE SEQUENCE</scope>
    <source>
        <strain evidence="6">GVMAG-M-3300023179-114</strain>
    </source>
</reference>
<dbReference type="EC" id="4.2.1.47" evidence="3"/>
<dbReference type="InterPro" id="IPR016040">
    <property type="entry name" value="NAD(P)-bd_dom"/>
</dbReference>
<evidence type="ECO:0000256" key="4">
    <source>
        <dbReference type="ARBA" id="ARBA00023239"/>
    </source>
</evidence>
<keyword evidence="4" id="KW-0456">Lyase</keyword>
<accession>A0A6C0E2E8</accession>
<dbReference type="FunFam" id="3.40.50.720:FF:000924">
    <property type="entry name" value="GDP-mannose 4,6 dehydratase"/>
    <property type="match status" value="1"/>
</dbReference>